<comment type="caution">
    <text evidence="1">The sequence shown here is derived from an EMBL/GenBank/DDBJ whole genome shotgun (WGS) entry which is preliminary data.</text>
</comment>
<gene>
    <name evidence="1" type="ORF">H4R21_003680</name>
</gene>
<dbReference type="Proteomes" id="UP001140087">
    <property type="component" value="Unassembled WGS sequence"/>
</dbReference>
<protein>
    <submittedName>
        <fullName evidence="1">Uncharacterized protein</fullName>
    </submittedName>
</protein>
<keyword evidence="2" id="KW-1185">Reference proteome</keyword>
<evidence type="ECO:0000313" key="2">
    <source>
        <dbReference type="Proteomes" id="UP001140087"/>
    </source>
</evidence>
<sequence>MSDERWPTAPGGPASSSSPAARADGSDGSDSEGLDGLDGDAHPMVPMRRLRLSEEALIGSRPRDSSGSAQDLDMITGWLYNRPLQRAKYDDFSTIDWIYDNTKERRYRSELRTRARAMGRLGRLEVAVSASKPWLILLAVGVSMGLIATCVSVSSQWLISIKSGYCRKGFYLNRRFCCWNADSVCLDWVTWSELLHVRWRWVEWVLQYIVFVFDANLFAAISTYLVTEYAPYAAGQGIAEIKTIMSGFTMRRFLGLRTLCVKCVGVVLSVASGLSLGKEGTMVHIACCCSNIYTRMFRRIRRSEVKRRELLSAASAAGISVAFGAPIAGVLFSLEQVSYYFPAKTMWRSLFCATVAAVTLKFLNPFRTGKLVPFQVTYDRTWDLFELWFFVAIGVVCGVAGMAQNRLALFLMELRQHSVLRNLPRGEVVVVALVTAVISYPSVYLRADMVTLVSNLFTECTGQDDSGLCSRDDRTGNVVSLLLTSAVRVLLTSVACGLAVPAGMFTPSMATGASIGRAFGMVVQTLYETHPEWRMFSVCRPDVPCITPGVYALVGAASMLASTTRMTVTVVVIMFELTDAVIYVLPIMLAVTVSKSVADAFGKDGYFEGVISLHGYPFLSKDHEYVLRDTSDELMVRASEVAVLTTRGETLQSVTDLLGTCSFSGFPIVRSRRTMALAGYISRSDLAMVAQRAALSSLYSSDSPCCFAQGDDPTTSGSAAEPAGAPQAVDFRPWVDAAPITISHSTDLNLVAEMFRQLGVRYVLVVHQAALLGIITKKDIVRAVRMQARSRRRRLELPGLLACDAGNRLLSLLPQSVRQHAGLSHH</sequence>
<accession>A0ACC1L242</accession>
<evidence type="ECO:0000313" key="1">
    <source>
        <dbReference type="EMBL" id="KAJ2799082.1"/>
    </source>
</evidence>
<name>A0ACC1L242_9FUNG</name>
<proteinExistence type="predicted"/>
<dbReference type="EMBL" id="JANBUN010001221">
    <property type="protein sequence ID" value="KAJ2799082.1"/>
    <property type="molecule type" value="Genomic_DNA"/>
</dbReference>
<reference evidence="1" key="1">
    <citation type="submission" date="2022-07" db="EMBL/GenBank/DDBJ databases">
        <title>Phylogenomic reconstructions and comparative analyses of Kickxellomycotina fungi.</title>
        <authorList>
            <person name="Reynolds N.K."/>
            <person name="Stajich J.E."/>
            <person name="Barry K."/>
            <person name="Grigoriev I.V."/>
            <person name="Crous P."/>
            <person name="Smith M.E."/>
        </authorList>
    </citation>
    <scope>NUCLEOTIDE SEQUENCE</scope>
    <source>
        <strain evidence="1">BCRC 34780</strain>
    </source>
</reference>
<organism evidence="1 2">
    <name type="scientific">Coemansia helicoidea</name>
    <dbReference type="NCBI Taxonomy" id="1286919"/>
    <lineage>
        <taxon>Eukaryota</taxon>
        <taxon>Fungi</taxon>
        <taxon>Fungi incertae sedis</taxon>
        <taxon>Zoopagomycota</taxon>
        <taxon>Kickxellomycotina</taxon>
        <taxon>Kickxellomycetes</taxon>
        <taxon>Kickxellales</taxon>
        <taxon>Kickxellaceae</taxon>
        <taxon>Coemansia</taxon>
    </lineage>
</organism>